<dbReference type="Proteomes" id="UP001321520">
    <property type="component" value="Chromosome"/>
</dbReference>
<accession>A0ABY9EDJ7</accession>
<reference evidence="1 2" key="1">
    <citation type="submission" date="2022-05" db="EMBL/GenBank/DDBJ databases">
        <title>Microbulbifer sp. nov., isolated from sponge.</title>
        <authorList>
            <person name="Gao L."/>
        </authorList>
    </citation>
    <scope>NUCLEOTIDE SEQUENCE [LARGE SCALE GENOMIC DNA]</scope>
    <source>
        <strain evidence="1 2">MI-G</strain>
    </source>
</reference>
<dbReference type="Pfam" id="PF13730">
    <property type="entry name" value="HTH_36"/>
    <property type="match status" value="1"/>
</dbReference>
<dbReference type="Gene3D" id="1.10.10.10">
    <property type="entry name" value="Winged helix-like DNA-binding domain superfamily/Winged helix DNA-binding domain"/>
    <property type="match status" value="1"/>
</dbReference>
<dbReference type="EMBL" id="CP098023">
    <property type="protein sequence ID" value="WKD51103.1"/>
    <property type="molecule type" value="Genomic_DNA"/>
</dbReference>
<dbReference type="InterPro" id="IPR036388">
    <property type="entry name" value="WH-like_DNA-bd_sf"/>
</dbReference>
<keyword evidence="2" id="KW-1185">Reference proteome</keyword>
<dbReference type="SUPFAM" id="SSF46785">
    <property type="entry name" value="Winged helix' DNA-binding domain"/>
    <property type="match status" value="1"/>
</dbReference>
<evidence type="ECO:0000313" key="1">
    <source>
        <dbReference type="EMBL" id="WKD51103.1"/>
    </source>
</evidence>
<organism evidence="1 2">
    <name type="scientific">Microbulbifer spongiae</name>
    <dbReference type="NCBI Taxonomy" id="2944933"/>
    <lineage>
        <taxon>Bacteria</taxon>
        <taxon>Pseudomonadati</taxon>
        <taxon>Pseudomonadota</taxon>
        <taxon>Gammaproteobacteria</taxon>
        <taxon>Cellvibrionales</taxon>
        <taxon>Microbulbiferaceae</taxon>
        <taxon>Microbulbifer</taxon>
    </lineage>
</organism>
<name>A0ABY9EDJ7_9GAMM</name>
<evidence type="ECO:0000313" key="2">
    <source>
        <dbReference type="Proteomes" id="UP001321520"/>
    </source>
</evidence>
<dbReference type="RefSeq" id="WP_301418052.1">
    <property type="nucleotide sequence ID" value="NZ_CP098023.1"/>
</dbReference>
<dbReference type="InterPro" id="IPR036390">
    <property type="entry name" value="WH_DNA-bd_sf"/>
</dbReference>
<proteinExistence type="predicted"/>
<sequence>MSMELMAKAMKLKVGNPLRTLVLLELAHNANDQGECRLSYQHIADQCEMSRRPAIRHIKALQDKGFLRIAHHENGQGDILNFCNIFLLTLDKGSEPPASEVNGGELWN</sequence>
<gene>
    <name evidence="1" type="ORF">M8T91_06680</name>
</gene>
<protein>
    <submittedName>
        <fullName evidence="1">Helix-turn-helix domain-containing protein</fullName>
    </submittedName>
</protein>